<dbReference type="Pfam" id="PF06912">
    <property type="entry name" value="DUF1275"/>
    <property type="match status" value="1"/>
</dbReference>
<gene>
    <name evidence="2" type="ORF">GCM10010319_69480</name>
</gene>
<feature type="transmembrane region" description="Helical" evidence="1">
    <location>
        <begin position="41"/>
        <end position="60"/>
    </location>
</feature>
<feature type="transmembrane region" description="Helical" evidence="1">
    <location>
        <begin position="16"/>
        <end position="36"/>
    </location>
</feature>
<proteinExistence type="predicted"/>
<reference evidence="3" key="1">
    <citation type="journal article" date="2019" name="Int. J. Syst. Evol. Microbiol.">
        <title>The Global Catalogue of Microorganisms (GCM) 10K type strain sequencing project: providing services to taxonomists for standard genome sequencing and annotation.</title>
        <authorList>
            <consortium name="The Broad Institute Genomics Platform"/>
            <consortium name="The Broad Institute Genome Sequencing Center for Infectious Disease"/>
            <person name="Wu L."/>
            <person name="Ma J."/>
        </authorList>
    </citation>
    <scope>NUCLEOTIDE SEQUENCE [LARGE SCALE GENOMIC DNA]</scope>
    <source>
        <strain evidence="3">JCM 4565</strain>
    </source>
</reference>
<comment type="caution">
    <text evidence="2">The sequence shown here is derived from an EMBL/GenBank/DDBJ whole genome shotgun (WGS) entry which is preliminary data.</text>
</comment>
<keyword evidence="3" id="KW-1185">Reference proteome</keyword>
<keyword evidence="1" id="KW-0812">Transmembrane</keyword>
<accession>A0ABP3HX94</accession>
<dbReference type="RefSeq" id="WP_301890806.1">
    <property type="nucleotide sequence ID" value="NZ_BAAABW010000042.1"/>
</dbReference>
<dbReference type="InterPro" id="IPR010699">
    <property type="entry name" value="DUF1275"/>
</dbReference>
<dbReference type="PANTHER" id="PTHR37314:SF4">
    <property type="entry name" value="UPF0700 TRANSMEMBRANE PROTEIN YOAK"/>
    <property type="match status" value="1"/>
</dbReference>
<organism evidence="2 3">
    <name type="scientific">Streptomyces blastmyceticus</name>
    <dbReference type="NCBI Taxonomy" id="68180"/>
    <lineage>
        <taxon>Bacteria</taxon>
        <taxon>Bacillati</taxon>
        <taxon>Actinomycetota</taxon>
        <taxon>Actinomycetes</taxon>
        <taxon>Kitasatosporales</taxon>
        <taxon>Streptomycetaceae</taxon>
        <taxon>Streptomyces</taxon>
    </lineage>
</organism>
<protein>
    <submittedName>
        <fullName evidence="2">YoaK family protein</fullName>
    </submittedName>
</protein>
<evidence type="ECO:0000313" key="3">
    <source>
        <dbReference type="Proteomes" id="UP001500063"/>
    </source>
</evidence>
<feature type="transmembrane region" description="Helical" evidence="1">
    <location>
        <begin position="66"/>
        <end position="85"/>
    </location>
</feature>
<evidence type="ECO:0000313" key="2">
    <source>
        <dbReference type="EMBL" id="GAA0381135.1"/>
    </source>
</evidence>
<name>A0ABP3HX94_9ACTN</name>
<dbReference type="EMBL" id="BAAABW010000042">
    <property type="protein sequence ID" value="GAA0381135.1"/>
    <property type="molecule type" value="Genomic_DNA"/>
</dbReference>
<feature type="transmembrane region" description="Helical" evidence="1">
    <location>
        <begin position="97"/>
        <end position="119"/>
    </location>
</feature>
<sequence>MLRTRSGRTLVGSDPLPAAIVALTVVGGMVDAISFLGLGKVFIGMMTGNVIVLGFAFGGVPGFSEPGPLVAIVGFVAGILLAGCGERMTSRRGRRHWFRHALVVEVVFLVATTALAWLAPGTSPLARDTITALLATAMGVRCATIRGLAVPDLVVTFGLTGALIGLVQDSGTAAGRQSARRLGVVLALGLGAAFGALLMEHAGLRWSLLSATAMVGAIAVAVRGSELP</sequence>
<evidence type="ECO:0000256" key="1">
    <source>
        <dbReference type="SAM" id="Phobius"/>
    </source>
</evidence>
<feature type="transmembrane region" description="Helical" evidence="1">
    <location>
        <begin position="179"/>
        <end position="198"/>
    </location>
</feature>
<keyword evidence="1" id="KW-1133">Transmembrane helix</keyword>
<feature type="transmembrane region" description="Helical" evidence="1">
    <location>
        <begin position="148"/>
        <end position="167"/>
    </location>
</feature>
<dbReference type="Proteomes" id="UP001500063">
    <property type="component" value="Unassembled WGS sequence"/>
</dbReference>
<dbReference type="PANTHER" id="PTHR37314">
    <property type="entry name" value="SLR0142 PROTEIN"/>
    <property type="match status" value="1"/>
</dbReference>
<keyword evidence="1" id="KW-0472">Membrane</keyword>